<feature type="domain" description="Major facilitator superfamily (MFS) profile" evidence="8">
    <location>
        <begin position="45"/>
        <end position="471"/>
    </location>
</feature>
<dbReference type="eggNOG" id="KOG0255">
    <property type="taxonomic scope" value="Eukaryota"/>
</dbReference>
<feature type="transmembrane region" description="Helical" evidence="7">
    <location>
        <begin position="384"/>
        <end position="406"/>
    </location>
</feature>
<dbReference type="Pfam" id="PF07690">
    <property type="entry name" value="MFS_1"/>
    <property type="match status" value="1"/>
</dbReference>
<feature type="transmembrane region" description="Helical" evidence="7">
    <location>
        <begin position="413"/>
        <end position="435"/>
    </location>
</feature>
<dbReference type="VEuPathDB" id="FungiDB:MAPG_11505"/>
<evidence type="ECO:0000313" key="11">
    <source>
        <dbReference type="Proteomes" id="UP000011715"/>
    </source>
</evidence>
<keyword evidence="4 7" id="KW-1133">Transmembrane helix</keyword>
<feature type="transmembrane region" description="Helical" evidence="7">
    <location>
        <begin position="314"/>
        <end position="333"/>
    </location>
</feature>
<dbReference type="AlphaFoldDB" id="A0A0C4EFG1"/>
<sequence length="481" mass="50827">MPGDPASPLGQPDDGSSQSEHVVFWDGDDDPANPSNWPRSRAWAHVALISLLAFLSPLATTMFAPAIQHVMDDFNSSSQVLSSLIVTIYVLGWVLGPLVLAPLSEIHGRLLIYHCSGMVYIAFTVCCALSPRIEVLIMARFLAGAAGSAPLAIGGGTISDLVPIERRGMALSLYMFGPILGPSIGPLLGGVLTDNLSWRHIFWVIGAAYLFVTVIQILFMRETYPAAILAAKTRRLRKSTGNHALRSGLDPGLTDAQALARAAIRPARLTLLSPASATLAFISAYVNGLLFLLLTSSPLLLQVEYGLSPRAIGLTFIAYGLGNLVGLASFNLFSDRFVRARAAKGALRAEHRLASALVSGPVLAAGFLWYGWSAQAHAPLLVPVAGTALIGAAGVLFTSGVIAYLIDCSTEYAASAVAANTVVRSIGGALLPLAARDMYRVLGWGWGSTVLAAGAALFTPALVYLYVRGEKIRNNKPALLL</sequence>
<comment type="subcellular location">
    <subcellularLocation>
        <location evidence="1">Membrane</location>
        <topology evidence="1">Multi-pass membrane protein</topology>
    </subcellularLocation>
</comment>
<feature type="transmembrane region" description="Helical" evidence="7">
    <location>
        <begin position="110"/>
        <end position="131"/>
    </location>
</feature>
<reference evidence="9" key="3">
    <citation type="submission" date="2011-03" db="EMBL/GenBank/DDBJ databases">
        <title>Annotation of Magnaporthe poae ATCC 64411.</title>
        <authorList>
            <person name="Ma L.-J."/>
            <person name="Dead R."/>
            <person name="Young S.K."/>
            <person name="Zeng Q."/>
            <person name="Gargeya S."/>
            <person name="Fitzgerald M."/>
            <person name="Haas B."/>
            <person name="Abouelleil A."/>
            <person name="Alvarado L."/>
            <person name="Arachchi H.M."/>
            <person name="Berlin A."/>
            <person name="Brown A."/>
            <person name="Chapman S.B."/>
            <person name="Chen Z."/>
            <person name="Dunbar C."/>
            <person name="Freedman E."/>
            <person name="Gearin G."/>
            <person name="Gellesch M."/>
            <person name="Goldberg J."/>
            <person name="Griggs A."/>
            <person name="Gujja S."/>
            <person name="Heiman D."/>
            <person name="Howarth C."/>
            <person name="Larson L."/>
            <person name="Lui A."/>
            <person name="MacDonald P.J.P."/>
            <person name="Mehta T."/>
            <person name="Montmayeur A."/>
            <person name="Murphy C."/>
            <person name="Neiman D."/>
            <person name="Pearson M."/>
            <person name="Priest M."/>
            <person name="Roberts A."/>
            <person name="Saif S."/>
            <person name="Shea T."/>
            <person name="Shenoy N."/>
            <person name="Sisk P."/>
            <person name="Stolte C."/>
            <person name="Sykes S."/>
            <person name="Yandava C."/>
            <person name="Wortman J."/>
            <person name="Nusbaum C."/>
            <person name="Birren B."/>
        </authorList>
    </citation>
    <scope>NUCLEOTIDE SEQUENCE</scope>
    <source>
        <strain evidence="9">ATCC 64411</strain>
    </source>
</reference>
<evidence type="ECO:0000256" key="5">
    <source>
        <dbReference type="ARBA" id="ARBA00023136"/>
    </source>
</evidence>
<proteinExistence type="inferred from homology"/>
<feature type="transmembrane region" description="Helical" evidence="7">
    <location>
        <begin position="353"/>
        <end position="372"/>
    </location>
</feature>
<evidence type="ECO:0000256" key="1">
    <source>
        <dbReference type="ARBA" id="ARBA00004141"/>
    </source>
</evidence>
<dbReference type="OMA" id="AEANIHW"/>
<dbReference type="Gene3D" id="1.20.1250.20">
    <property type="entry name" value="MFS general substrate transporter like domains"/>
    <property type="match status" value="1"/>
</dbReference>
<feature type="transmembrane region" description="Helical" evidence="7">
    <location>
        <begin position="170"/>
        <end position="188"/>
    </location>
</feature>
<feature type="transmembrane region" description="Helical" evidence="7">
    <location>
        <begin position="271"/>
        <end position="294"/>
    </location>
</feature>
<organism evidence="10 11">
    <name type="scientific">Magnaporthiopsis poae (strain ATCC 64411 / 73-15)</name>
    <name type="common">Kentucky bluegrass fungus</name>
    <name type="synonym">Magnaporthe poae</name>
    <dbReference type="NCBI Taxonomy" id="644358"/>
    <lineage>
        <taxon>Eukaryota</taxon>
        <taxon>Fungi</taxon>
        <taxon>Dikarya</taxon>
        <taxon>Ascomycota</taxon>
        <taxon>Pezizomycotina</taxon>
        <taxon>Sordariomycetes</taxon>
        <taxon>Sordariomycetidae</taxon>
        <taxon>Magnaporthales</taxon>
        <taxon>Magnaporthaceae</taxon>
        <taxon>Magnaporthiopsis</taxon>
    </lineage>
</organism>
<accession>A0A0C4EFG1</accession>
<dbReference type="PANTHER" id="PTHR23502:SF68">
    <property type="entry name" value="MULTIDRUG TRANSPORTER, PUTATIVE (AFU_ORTHOLOGUE AFUA_3G01120)-RELATED"/>
    <property type="match status" value="1"/>
</dbReference>
<gene>
    <name evidence="9" type="ORF">MAPG_11505</name>
</gene>
<reference evidence="10" key="4">
    <citation type="journal article" date="2015" name="G3 (Bethesda)">
        <title>Genome sequences of three phytopathogenic species of the Magnaporthaceae family of fungi.</title>
        <authorList>
            <person name="Okagaki L.H."/>
            <person name="Nunes C.C."/>
            <person name="Sailsbery J."/>
            <person name="Clay B."/>
            <person name="Brown D."/>
            <person name="John T."/>
            <person name="Oh Y."/>
            <person name="Young N."/>
            <person name="Fitzgerald M."/>
            <person name="Haas B.J."/>
            <person name="Zeng Q."/>
            <person name="Young S."/>
            <person name="Adiconis X."/>
            <person name="Fan L."/>
            <person name="Levin J.Z."/>
            <person name="Mitchell T.K."/>
            <person name="Okubara P.A."/>
            <person name="Farman M.L."/>
            <person name="Kohn L.M."/>
            <person name="Birren B."/>
            <person name="Ma L.-J."/>
            <person name="Dean R.A."/>
        </authorList>
    </citation>
    <scope>NUCLEOTIDE SEQUENCE</scope>
    <source>
        <strain evidence="10">ATCC 64411 / 73-15</strain>
    </source>
</reference>
<dbReference type="SUPFAM" id="SSF103473">
    <property type="entry name" value="MFS general substrate transporter"/>
    <property type="match status" value="1"/>
</dbReference>
<feature type="transmembrane region" description="Helical" evidence="7">
    <location>
        <begin position="46"/>
        <end position="68"/>
    </location>
</feature>
<reference evidence="9" key="1">
    <citation type="submission" date="2010-05" db="EMBL/GenBank/DDBJ databases">
        <title>The Genome Sequence of Magnaporthe poae strain ATCC 64411.</title>
        <authorList>
            <consortium name="The Broad Institute Genome Sequencing Platform"/>
            <consortium name="Broad Institute Genome Sequencing Center for Infectious Disease"/>
            <person name="Ma L.-J."/>
            <person name="Dead R."/>
            <person name="Young S."/>
            <person name="Zeng Q."/>
            <person name="Koehrsen M."/>
            <person name="Alvarado L."/>
            <person name="Berlin A."/>
            <person name="Chapman S.B."/>
            <person name="Chen Z."/>
            <person name="Freedman E."/>
            <person name="Gellesch M."/>
            <person name="Goldberg J."/>
            <person name="Griggs A."/>
            <person name="Gujja S."/>
            <person name="Heilman E.R."/>
            <person name="Heiman D."/>
            <person name="Hepburn T."/>
            <person name="Howarth C."/>
            <person name="Jen D."/>
            <person name="Larson L."/>
            <person name="Mehta T."/>
            <person name="Neiman D."/>
            <person name="Pearson M."/>
            <person name="Roberts A."/>
            <person name="Saif S."/>
            <person name="Shea T."/>
            <person name="Shenoy N."/>
            <person name="Sisk P."/>
            <person name="Stolte C."/>
            <person name="Sykes S."/>
            <person name="Walk T."/>
            <person name="White J."/>
            <person name="Yandava C."/>
            <person name="Haas B."/>
            <person name="Nusbaum C."/>
            <person name="Birren B."/>
        </authorList>
    </citation>
    <scope>NUCLEOTIDE SEQUENCE</scope>
    <source>
        <strain evidence="9">ATCC 64411</strain>
    </source>
</reference>
<evidence type="ECO:0000256" key="7">
    <source>
        <dbReference type="SAM" id="Phobius"/>
    </source>
</evidence>
<evidence type="ECO:0000256" key="4">
    <source>
        <dbReference type="ARBA" id="ARBA00022989"/>
    </source>
</evidence>
<keyword evidence="5 7" id="KW-0472">Membrane</keyword>
<feature type="transmembrane region" description="Helical" evidence="7">
    <location>
        <begin position="441"/>
        <end position="467"/>
    </location>
</feature>
<dbReference type="GO" id="GO:0022857">
    <property type="term" value="F:transmembrane transporter activity"/>
    <property type="evidence" value="ECO:0007669"/>
    <property type="project" value="InterPro"/>
</dbReference>
<dbReference type="EMBL" id="ADBL01002834">
    <property type="status" value="NOT_ANNOTATED_CDS"/>
    <property type="molecule type" value="Genomic_DNA"/>
</dbReference>
<evidence type="ECO:0000313" key="9">
    <source>
        <dbReference type="EMBL" id="KLU92560.1"/>
    </source>
</evidence>
<dbReference type="GO" id="GO:0016020">
    <property type="term" value="C:membrane"/>
    <property type="evidence" value="ECO:0007669"/>
    <property type="project" value="UniProtKB-SubCell"/>
</dbReference>
<dbReference type="InterPro" id="IPR020846">
    <property type="entry name" value="MFS_dom"/>
</dbReference>
<evidence type="ECO:0000256" key="2">
    <source>
        <dbReference type="ARBA" id="ARBA00008335"/>
    </source>
</evidence>
<reference evidence="10" key="5">
    <citation type="submission" date="2015-06" db="UniProtKB">
        <authorList>
            <consortium name="EnsemblFungi"/>
        </authorList>
    </citation>
    <scope>IDENTIFICATION</scope>
    <source>
        <strain evidence="10">ATCC 64411</strain>
    </source>
</reference>
<evidence type="ECO:0000256" key="6">
    <source>
        <dbReference type="SAM" id="MobiDB-lite"/>
    </source>
</evidence>
<dbReference type="Proteomes" id="UP000011715">
    <property type="component" value="Unassembled WGS sequence"/>
</dbReference>
<dbReference type="PANTHER" id="PTHR23502">
    <property type="entry name" value="MAJOR FACILITATOR SUPERFAMILY"/>
    <property type="match status" value="1"/>
</dbReference>
<protein>
    <recommendedName>
        <fullName evidence="8">Major facilitator superfamily (MFS) profile domain-containing protein</fullName>
    </recommendedName>
</protein>
<feature type="transmembrane region" description="Helical" evidence="7">
    <location>
        <begin position="80"/>
        <end position="103"/>
    </location>
</feature>
<feature type="transmembrane region" description="Helical" evidence="7">
    <location>
        <begin position="200"/>
        <end position="219"/>
    </location>
</feature>
<keyword evidence="3 7" id="KW-0812">Transmembrane</keyword>
<dbReference type="EnsemblFungi" id="MAPG_11505T0">
    <property type="protein sequence ID" value="MAPG_11505T0"/>
    <property type="gene ID" value="MAPG_11505"/>
</dbReference>
<dbReference type="InterPro" id="IPR036259">
    <property type="entry name" value="MFS_trans_sf"/>
</dbReference>
<dbReference type="STRING" id="644358.A0A0C4EFG1"/>
<dbReference type="EMBL" id="GL876981">
    <property type="protein sequence ID" value="KLU92560.1"/>
    <property type="molecule type" value="Genomic_DNA"/>
</dbReference>
<evidence type="ECO:0000259" key="8">
    <source>
        <dbReference type="PROSITE" id="PS50850"/>
    </source>
</evidence>
<name>A0A0C4EFG1_MAGP6</name>
<dbReference type="InterPro" id="IPR011701">
    <property type="entry name" value="MFS"/>
</dbReference>
<reference evidence="11" key="2">
    <citation type="submission" date="2010-05" db="EMBL/GenBank/DDBJ databases">
        <title>The genome sequence of Magnaporthe poae strain ATCC 64411.</title>
        <authorList>
            <person name="Ma L.-J."/>
            <person name="Dead R."/>
            <person name="Young S."/>
            <person name="Zeng Q."/>
            <person name="Koehrsen M."/>
            <person name="Alvarado L."/>
            <person name="Berlin A."/>
            <person name="Chapman S.B."/>
            <person name="Chen Z."/>
            <person name="Freedman E."/>
            <person name="Gellesch M."/>
            <person name="Goldberg J."/>
            <person name="Griggs A."/>
            <person name="Gujja S."/>
            <person name="Heilman E.R."/>
            <person name="Heiman D."/>
            <person name="Hepburn T."/>
            <person name="Howarth C."/>
            <person name="Jen D."/>
            <person name="Larson L."/>
            <person name="Mehta T."/>
            <person name="Neiman D."/>
            <person name="Pearson M."/>
            <person name="Roberts A."/>
            <person name="Saif S."/>
            <person name="Shea T."/>
            <person name="Shenoy N."/>
            <person name="Sisk P."/>
            <person name="Stolte C."/>
            <person name="Sykes S."/>
            <person name="Walk T."/>
            <person name="White J."/>
            <person name="Yandava C."/>
            <person name="Haas B."/>
            <person name="Nusbaum C."/>
            <person name="Birren B."/>
        </authorList>
    </citation>
    <scope>NUCLEOTIDE SEQUENCE [LARGE SCALE GENOMIC DNA]</scope>
    <source>
        <strain evidence="11">ATCC 64411 / 73-15</strain>
    </source>
</reference>
<evidence type="ECO:0000256" key="3">
    <source>
        <dbReference type="ARBA" id="ARBA00022692"/>
    </source>
</evidence>
<evidence type="ECO:0000313" key="10">
    <source>
        <dbReference type="EnsemblFungi" id="MAPG_11505T0"/>
    </source>
</evidence>
<feature type="transmembrane region" description="Helical" evidence="7">
    <location>
        <begin position="137"/>
        <end position="158"/>
    </location>
</feature>
<feature type="region of interest" description="Disordered" evidence="6">
    <location>
        <begin position="1"/>
        <end position="25"/>
    </location>
</feature>
<keyword evidence="11" id="KW-1185">Reference proteome</keyword>
<comment type="similarity">
    <text evidence="2">Belongs to the major facilitator superfamily.</text>
</comment>
<dbReference type="PROSITE" id="PS50850">
    <property type="entry name" value="MFS"/>
    <property type="match status" value="1"/>
</dbReference>
<dbReference type="OrthoDB" id="5296287at2759"/>